<evidence type="ECO:0000313" key="1">
    <source>
        <dbReference type="EMBL" id="ASB88752.1"/>
    </source>
</evidence>
<dbReference type="EMBL" id="CP021920">
    <property type="protein sequence ID" value="ASB88752.1"/>
    <property type="molecule type" value="Genomic_DNA"/>
</dbReference>
<keyword evidence="2" id="KW-1185">Reference proteome</keyword>
<protein>
    <recommendedName>
        <fullName evidence="3">Spore coat protein</fullName>
    </recommendedName>
</protein>
<dbReference type="Pfam" id="PF14179">
    <property type="entry name" value="YppG"/>
    <property type="match status" value="1"/>
</dbReference>
<dbReference type="Proteomes" id="UP000196877">
    <property type="component" value="Chromosome"/>
</dbReference>
<sequence>MEERRAATRFPYSDQHLYYPGYPYSHGHPSYQPAPHDYGHEQAQYAQPGGSGFQSSPAFFQPVQQQIAPFSAYQQPVQQVQPFPYPNPYPLPRPNLHQPSQFQGFLSQFKKKNGQFDFNKMMDTAGQMVSAVNQVGSLAKGFIGFFK</sequence>
<dbReference type="InterPro" id="IPR025555">
    <property type="entry name" value="YppG"/>
</dbReference>
<accession>A0ABN5AD94</accession>
<proteinExistence type="predicted"/>
<evidence type="ECO:0008006" key="3">
    <source>
        <dbReference type="Google" id="ProtNLM"/>
    </source>
</evidence>
<dbReference type="GeneID" id="92853807"/>
<dbReference type="RefSeq" id="WP_006636360.1">
    <property type="nucleotide sequence ID" value="NZ_BORD01000005.1"/>
</dbReference>
<name>A0ABN5AD94_9BACI</name>
<gene>
    <name evidence="1" type="ORF">S101395_02244</name>
</gene>
<evidence type="ECO:0000313" key="2">
    <source>
        <dbReference type="Proteomes" id="UP000196877"/>
    </source>
</evidence>
<reference evidence="1 2" key="1">
    <citation type="submission" date="2017-06" db="EMBL/GenBank/DDBJ databases">
        <title>Genome sequence of Bacillus sonorensis strain SRCM101395.</title>
        <authorList>
            <person name="Cho S.H."/>
        </authorList>
    </citation>
    <scope>NUCLEOTIDE SEQUENCE [LARGE SCALE GENOMIC DNA]</scope>
    <source>
        <strain evidence="1 2">SRCM101395</strain>
    </source>
</reference>
<organism evidence="1 2">
    <name type="scientific">Bacillus sonorensis</name>
    <dbReference type="NCBI Taxonomy" id="119858"/>
    <lineage>
        <taxon>Bacteria</taxon>
        <taxon>Bacillati</taxon>
        <taxon>Bacillota</taxon>
        <taxon>Bacilli</taxon>
        <taxon>Bacillales</taxon>
        <taxon>Bacillaceae</taxon>
        <taxon>Bacillus</taxon>
    </lineage>
</organism>